<dbReference type="EMBL" id="UGTS01000006">
    <property type="protein sequence ID" value="SUC40376.1"/>
    <property type="molecule type" value="Genomic_DNA"/>
</dbReference>
<dbReference type="Gene3D" id="3.40.190.10">
    <property type="entry name" value="Periplasmic binding protein-like II"/>
    <property type="match status" value="1"/>
</dbReference>
<dbReference type="AlphaFoldDB" id="A0A379GHD5"/>
<sequence length="30" mass="3375">MGPNGESMPGVAAKWESSEDNKTWTFLFTR</sequence>
<reference evidence="1 2" key="1">
    <citation type="submission" date="2018-06" db="EMBL/GenBank/DDBJ databases">
        <authorList>
            <consortium name="Pathogen Informatics"/>
            <person name="Doyle S."/>
        </authorList>
    </citation>
    <scope>NUCLEOTIDE SEQUENCE [LARGE SCALE GENOMIC DNA]</scope>
    <source>
        <strain evidence="1 2">NCTC11938</strain>
    </source>
</reference>
<protein>
    <submittedName>
        <fullName evidence="1">Oligopeptide ABC transporter, oligopeptide-binding protein</fullName>
    </submittedName>
</protein>
<proteinExistence type="predicted"/>
<name>A0A379GHD5_PROMI</name>
<organism evidence="1 2">
    <name type="scientific">Proteus mirabilis</name>
    <dbReference type="NCBI Taxonomy" id="584"/>
    <lineage>
        <taxon>Bacteria</taxon>
        <taxon>Pseudomonadati</taxon>
        <taxon>Pseudomonadota</taxon>
        <taxon>Gammaproteobacteria</taxon>
        <taxon>Enterobacterales</taxon>
        <taxon>Morganellaceae</taxon>
        <taxon>Proteus</taxon>
    </lineage>
</organism>
<accession>A0A379GHD5</accession>
<evidence type="ECO:0000313" key="1">
    <source>
        <dbReference type="EMBL" id="SUC40376.1"/>
    </source>
</evidence>
<dbReference type="Proteomes" id="UP000254191">
    <property type="component" value="Unassembled WGS sequence"/>
</dbReference>
<gene>
    <name evidence="1" type="primary">oppA2_2</name>
    <name evidence="1" type="ORF">NCTC11938_04672</name>
</gene>
<evidence type="ECO:0000313" key="2">
    <source>
        <dbReference type="Proteomes" id="UP000254191"/>
    </source>
</evidence>
<dbReference type="SUPFAM" id="SSF53850">
    <property type="entry name" value="Periplasmic binding protein-like II"/>
    <property type="match status" value="1"/>
</dbReference>